<dbReference type="EMBL" id="JACAGC010000004">
    <property type="protein sequence ID" value="KAF6371978.1"/>
    <property type="molecule type" value="Genomic_DNA"/>
</dbReference>
<feature type="compositionally biased region" description="Basic and acidic residues" evidence="1">
    <location>
        <begin position="45"/>
        <end position="56"/>
    </location>
</feature>
<accession>A0A7J7ZD25</accession>
<protein>
    <submittedName>
        <fullName evidence="2">Uncharacterized protein</fullName>
    </submittedName>
</protein>
<evidence type="ECO:0000256" key="1">
    <source>
        <dbReference type="SAM" id="MobiDB-lite"/>
    </source>
</evidence>
<gene>
    <name evidence="2" type="ORF">mRhiFer1_009719</name>
</gene>
<dbReference type="AlphaFoldDB" id="A0A7J7ZD25"/>
<proteinExistence type="predicted"/>
<name>A0A7J7ZD25_RHIFE</name>
<organism evidence="2 3">
    <name type="scientific">Rhinolophus ferrumequinum</name>
    <name type="common">Greater horseshoe bat</name>
    <dbReference type="NCBI Taxonomy" id="59479"/>
    <lineage>
        <taxon>Eukaryota</taxon>
        <taxon>Metazoa</taxon>
        <taxon>Chordata</taxon>
        <taxon>Craniata</taxon>
        <taxon>Vertebrata</taxon>
        <taxon>Euteleostomi</taxon>
        <taxon>Mammalia</taxon>
        <taxon>Eutheria</taxon>
        <taxon>Laurasiatheria</taxon>
        <taxon>Chiroptera</taxon>
        <taxon>Yinpterochiroptera</taxon>
        <taxon>Rhinolophoidea</taxon>
        <taxon>Rhinolophidae</taxon>
        <taxon>Rhinolophinae</taxon>
        <taxon>Rhinolophus</taxon>
    </lineage>
</organism>
<reference evidence="2 3" key="1">
    <citation type="journal article" date="2020" name="Nature">
        <title>Six reference-quality genomes reveal evolution of bat adaptations.</title>
        <authorList>
            <person name="Jebb D."/>
            <person name="Huang Z."/>
            <person name="Pippel M."/>
            <person name="Hughes G.M."/>
            <person name="Lavrichenko K."/>
            <person name="Devanna P."/>
            <person name="Winkler S."/>
            <person name="Jermiin L.S."/>
            <person name="Skirmuntt E.C."/>
            <person name="Katzourakis A."/>
            <person name="Burkitt-Gray L."/>
            <person name="Ray D.A."/>
            <person name="Sullivan K.A.M."/>
            <person name="Roscito J.G."/>
            <person name="Kirilenko B.M."/>
            <person name="Davalos L.M."/>
            <person name="Corthals A.P."/>
            <person name="Power M.L."/>
            <person name="Jones G."/>
            <person name="Ransome R.D."/>
            <person name="Dechmann D.K.N."/>
            <person name="Locatelli A.G."/>
            <person name="Puechmaille S.J."/>
            <person name="Fedrigo O."/>
            <person name="Jarvis E.D."/>
            <person name="Hiller M."/>
            <person name="Vernes S.C."/>
            <person name="Myers E.W."/>
            <person name="Teeling E.C."/>
        </authorList>
    </citation>
    <scope>NUCLEOTIDE SEQUENCE [LARGE SCALE GENOMIC DNA]</scope>
    <source>
        <strain evidence="2">MRhiFer1</strain>
        <tissue evidence="2">Lung</tissue>
    </source>
</reference>
<comment type="caution">
    <text evidence="2">The sequence shown here is derived from an EMBL/GenBank/DDBJ whole genome shotgun (WGS) entry which is preliminary data.</text>
</comment>
<sequence>MPTMFATGGTVQVQSPEPAIRWEKQWQQSELLHNQHPGACRSPWKPREGRAPRDRQPAPCLLADPHPRLLHGPHFSPAFLWTLSRSNVSTCSSLSLVPSPPAATMMSPERHISHTGLHLHPFRHRILPNRHGHAHLFPNRKKAAMTLMNSRVD</sequence>
<dbReference type="Proteomes" id="UP000585614">
    <property type="component" value="Unassembled WGS sequence"/>
</dbReference>
<evidence type="ECO:0000313" key="2">
    <source>
        <dbReference type="EMBL" id="KAF6371978.1"/>
    </source>
</evidence>
<feature type="region of interest" description="Disordered" evidence="1">
    <location>
        <begin position="34"/>
        <end position="62"/>
    </location>
</feature>
<evidence type="ECO:0000313" key="3">
    <source>
        <dbReference type="Proteomes" id="UP000585614"/>
    </source>
</evidence>